<sequence length="129" mass="14533">EIIVPALIDGIENVILPLVEENYAKKHVEAFAQVCRSAFGYVDTEYKFDSTLRKSDLICSARKFPIGAAVENYKTLEESESSNESADEPEQVPESSHESDTESETDAFDLDDTRFDSDNTRRRNSFTAQ</sequence>
<organism evidence="2 3">
    <name type="scientific">Pseudolycoriella hygida</name>
    <dbReference type="NCBI Taxonomy" id="35572"/>
    <lineage>
        <taxon>Eukaryota</taxon>
        <taxon>Metazoa</taxon>
        <taxon>Ecdysozoa</taxon>
        <taxon>Arthropoda</taxon>
        <taxon>Hexapoda</taxon>
        <taxon>Insecta</taxon>
        <taxon>Pterygota</taxon>
        <taxon>Neoptera</taxon>
        <taxon>Endopterygota</taxon>
        <taxon>Diptera</taxon>
        <taxon>Nematocera</taxon>
        <taxon>Sciaroidea</taxon>
        <taxon>Sciaridae</taxon>
        <taxon>Pseudolycoriella</taxon>
    </lineage>
</organism>
<evidence type="ECO:0000313" key="3">
    <source>
        <dbReference type="Proteomes" id="UP001151699"/>
    </source>
</evidence>
<feature type="region of interest" description="Disordered" evidence="1">
    <location>
        <begin position="75"/>
        <end position="129"/>
    </location>
</feature>
<feature type="non-terminal residue" evidence="2">
    <location>
        <position position="129"/>
    </location>
</feature>
<dbReference type="Proteomes" id="UP001151699">
    <property type="component" value="Unassembled WGS sequence"/>
</dbReference>
<feature type="compositionally biased region" description="Basic and acidic residues" evidence="1">
    <location>
        <begin position="111"/>
        <end position="121"/>
    </location>
</feature>
<gene>
    <name evidence="2" type="ORF">Bhyg_16725</name>
</gene>
<evidence type="ECO:0000313" key="2">
    <source>
        <dbReference type="EMBL" id="KAJ6624613.1"/>
    </source>
</evidence>
<feature type="compositionally biased region" description="Acidic residues" evidence="1">
    <location>
        <begin position="78"/>
        <end position="91"/>
    </location>
</feature>
<keyword evidence="3" id="KW-1185">Reference proteome</keyword>
<comment type="caution">
    <text evidence="2">The sequence shown here is derived from an EMBL/GenBank/DDBJ whole genome shotgun (WGS) entry which is preliminary data.</text>
</comment>
<evidence type="ECO:0000256" key="1">
    <source>
        <dbReference type="SAM" id="MobiDB-lite"/>
    </source>
</evidence>
<proteinExistence type="predicted"/>
<dbReference type="AlphaFoldDB" id="A0A9Q0MM49"/>
<name>A0A9Q0MM49_9DIPT</name>
<feature type="non-terminal residue" evidence="2">
    <location>
        <position position="1"/>
    </location>
</feature>
<protein>
    <submittedName>
        <fullName evidence="2">Uncharacterized protein</fullName>
    </submittedName>
</protein>
<reference evidence="2" key="1">
    <citation type="submission" date="2022-07" db="EMBL/GenBank/DDBJ databases">
        <authorList>
            <person name="Trinca V."/>
            <person name="Uliana J.V.C."/>
            <person name="Torres T.T."/>
            <person name="Ward R.J."/>
            <person name="Monesi N."/>
        </authorList>
    </citation>
    <scope>NUCLEOTIDE SEQUENCE</scope>
    <source>
        <strain evidence="2">HSMRA1968</strain>
        <tissue evidence="2">Whole embryos</tissue>
    </source>
</reference>
<dbReference type="EMBL" id="WJQU01003476">
    <property type="protein sequence ID" value="KAJ6624613.1"/>
    <property type="molecule type" value="Genomic_DNA"/>
</dbReference>
<feature type="compositionally biased region" description="Acidic residues" evidence="1">
    <location>
        <begin position="101"/>
        <end position="110"/>
    </location>
</feature>
<accession>A0A9Q0MM49</accession>